<organism evidence="1 2">
    <name type="scientific">Photobacterium profundum 3TCK</name>
    <dbReference type="NCBI Taxonomy" id="314280"/>
    <lineage>
        <taxon>Bacteria</taxon>
        <taxon>Pseudomonadati</taxon>
        <taxon>Pseudomonadota</taxon>
        <taxon>Gammaproteobacteria</taxon>
        <taxon>Vibrionales</taxon>
        <taxon>Vibrionaceae</taxon>
        <taxon>Photobacterium</taxon>
    </lineage>
</organism>
<name>Q1ZAE5_9GAMM</name>
<evidence type="ECO:0000313" key="1">
    <source>
        <dbReference type="EMBL" id="EAS45547.1"/>
    </source>
</evidence>
<dbReference type="EMBL" id="AAPH01000001">
    <property type="protein sequence ID" value="EAS45547.1"/>
    <property type="molecule type" value="Genomic_DNA"/>
</dbReference>
<evidence type="ECO:0000313" key="2">
    <source>
        <dbReference type="Proteomes" id="UP000003789"/>
    </source>
</evidence>
<proteinExistence type="predicted"/>
<gene>
    <name evidence="1" type="ORF">P3TCK_04201</name>
</gene>
<protein>
    <submittedName>
        <fullName evidence="1">Uncharacterized protein</fullName>
    </submittedName>
</protein>
<accession>Q1ZAE5</accession>
<dbReference type="HOGENOM" id="CLU_2754373_0_0_6"/>
<dbReference type="Proteomes" id="UP000003789">
    <property type="component" value="Unassembled WGS sequence"/>
</dbReference>
<dbReference type="AlphaFoldDB" id="Q1ZAE5"/>
<sequence length="70" mass="8012">MKSVNAAEVVVMLDVIKRIIQQRAGNTVLAEHYRARLVATRNMIEEEAIVYMSSLLSLYDWDTQGKKESK</sequence>
<reference evidence="1 2" key="1">
    <citation type="submission" date="2006-03" db="EMBL/GenBank/DDBJ databases">
        <authorList>
            <person name="Bartlett D.H."/>
            <person name="Valle G."/>
            <person name="Lauro F.M."/>
            <person name="Vezzi A."/>
            <person name="Simonato F."/>
            <person name="Eloe E."/>
            <person name="Vitulo N."/>
            <person name="Stratton T.K."/>
            <person name="D'angelo M."/>
            <person name="Ferriera S."/>
            <person name="Johnson J."/>
            <person name="Kravitz S."/>
            <person name="Beeson K."/>
            <person name="Sutton G."/>
            <person name="Rogers Y."/>
            <person name="Friedman R."/>
            <person name="Frazier M."/>
            <person name="Venter J.C."/>
        </authorList>
    </citation>
    <scope>NUCLEOTIDE SEQUENCE [LARGE SCALE GENOMIC DNA]</scope>
    <source>
        <strain evidence="1 2">3TCK</strain>
    </source>
</reference>
<comment type="caution">
    <text evidence="1">The sequence shown here is derived from an EMBL/GenBank/DDBJ whole genome shotgun (WGS) entry which is preliminary data.</text>
</comment>